<dbReference type="Proteomes" id="UP000322234">
    <property type="component" value="Unassembled WGS sequence"/>
</dbReference>
<dbReference type="AlphaFoldDB" id="A0A6B0RBZ1"/>
<evidence type="ECO:0000313" key="3">
    <source>
        <dbReference type="Proteomes" id="UP000322234"/>
    </source>
</evidence>
<dbReference type="SUPFAM" id="SSF54637">
    <property type="entry name" value="Thioesterase/thiol ester dehydrase-isomerase"/>
    <property type="match status" value="1"/>
</dbReference>
<organism evidence="2 3">
    <name type="scientific">Bos mutus</name>
    <name type="common">wild yak</name>
    <dbReference type="NCBI Taxonomy" id="72004"/>
    <lineage>
        <taxon>Eukaryota</taxon>
        <taxon>Metazoa</taxon>
        <taxon>Chordata</taxon>
        <taxon>Craniata</taxon>
        <taxon>Vertebrata</taxon>
        <taxon>Euteleostomi</taxon>
        <taxon>Mammalia</taxon>
        <taxon>Eutheria</taxon>
        <taxon>Laurasiatheria</taxon>
        <taxon>Artiodactyla</taxon>
        <taxon>Ruminantia</taxon>
        <taxon>Pecora</taxon>
        <taxon>Bovidae</taxon>
        <taxon>Bovinae</taxon>
        <taxon>Bos</taxon>
    </lineage>
</organism>
<comment type="caution">
    <text evidence="2">The sequence shown here is derived from an EMBL/GenBank/DDBJ whole genome shotgun (WGS) entry which is preliminary data.</text>
</comment>
<feature type="compositionally biased region" description="Basic and acidic residues" evidence="1">
    <location>
        <begin position="62"/>
        <end position="74"/>
    </location>
</feature>
<accession>A0A6B0RBZ1</accession>
<sequence length="363" mass="40357">MNENSILILLNWKKTENGLVLKPNIWCPELSSPNDMAVEPRPFCSEHKSLKQFPVGPSDQGSGDRESSLTLQKHPETRVKVLAEEEPPATISEPRFGNVFGRSVPKKTVWADLYDLTAKTAERYTIQNVYQASFMKKKELVELERKGHSLAAASENQRAEDRRRPQEAYGYFLPTQTRWQDNDQHGHVNNVVHYSYFDTIIKQDLTRGGKYRGQITGCGLLLRCVNKVGVYRTAAARFAANPHAARADVDIAISVGASMGSVQSSLHSEGIGHPQEGWLELCDVSTGRWGVNGNGVRCSWAVTPLSSPLPLLQKQVLERELMANGTADTACKYLHCPGSTVKYSTGVQMKRYGCSDKEENMSS</sequence>
<keyword evidence="3" id="KW-1185">Reference proteome</keyword>
<reference evidence="2" key="1">
    <citation type="submission" date="2019-10" db="EMBL/GenBank/DDBJ databases">
        <title>The sequence and de novo assembly of the wild yak genome.</title>
        <authorList>
            <person name="Liu Y."/>
        </authorList>
    </citation>
    <scope>NUCLEOTIDE SEQUENCE [LARGE SCALE GENOMIC DNA]</scope>
    <source>
        <strain evidence="2">WY2019</strain>
    </source>
</reference>
<feature type="region of interest" description="Disordered" evidence="1">
    <location>
        <begin position="49"/>
        <end position="74"/>
    </location>
</feature>
<dbReference type="EMBL" id="VBQZ03000032">
    <property type="protein sequence ID" value="MXQ86307.1"/>
    <property type="molecule type" value="Genomic_DNA"/>
</dbReference>
<dbReference type="InterPro" id="IPR029069">
    <property type="entry name" value="HotDog_dom_sf"/>
</dbReference>
<gene>
    <name evidence="2" type="ORF">E5288_WYG003096</name>
</gene>
<evidence type="ECO:0000313" key="2">
    <source>
        <dbReference type="EMBL" id="MXQ86307.1"/>
    </source>
</evidence>
<protein>
    <recommendedName>
        <fullName evidence="4">Thioesterase domain-containing protein</fullName>
    </recommendedName>
</protein>
<evidence type="ECO:0008006" key="4">
    <source>
        <dbReference type="Google" id="ProtNLM"/>
    </source>
</evidence>
<evidence type="ECO:0000256" key="1">
    <source>
        <dbReference type="SAM" id="MobiDB-lite"/>
    </source>
</evidence>
<name>A0A6B0RBZ1_9CETA</name>
<proteinExistence type="predicted"/>
<dbReference type="Gene3D" id="3.10.129.10">
    <property type="entry name" value="Hotdog Thioesterase"/>
    <property type="match status" value="1"/>
</dbReference>